<keyword evidence="5 9" id="KW-0479">Metal-binding</keyword>
<dbReference type="GO" id="GO:0051539">
    <property type="term" value="F:4 iron, 4 sulfur cluster binding"/>
    <property type="evidence" value="ECO:0007669"/>
    <property type="project" value="UniProtKB-UniRule"/>
</dbReference>
<evidence type="ECO:0000256" key="2">
    <source>
        <dbReference type="ARBA" id="ARBA00001966"/>
    </source>
</evidence>
<dbReference type="Pfam" id="PF12838">
    <property type="entry name" value="Fer4_7"/>
    <property type="match status" value="1"/>
</dbReference>
<evidence type="ECO:0000256" key="1">
    <source>
        <dbReference type="ARBA" id="ARBA00001927"/>
    </source>
</evidence>
<name>A0A7X9IJH2_9DELT</name>
<dbReference type="Proteomes" id="UP000524246">
    <property type="component" value="Unassembled WGS sequence"/>
</dbReference>
<evidence type="ECO:0000256" key="6">
    <source>
        <dbReference type="ARBA" id="ARBA00022982"/>
    </source>
</evidence>
<proteinExistence type="predicted"/>
<dbReference type="PROSITE" id="PS00198">
    <property type="entry name" value="4FE4S_FER_1"/>
    <property type="match status" value="1"/>
</dbReference>
<evidence type="ECO:0000259" key="10">
    <source>
        <dbReference type="PROSITE" id="PS51379"/>
    </source>
</evidence>
<dbReference type="Gene3D" id="3.30.70.20">
    <property type="match status" value="1"/>
</dbReference>
<evidence type="ECO:0000313" key="11">
    <source>
        <dbReference type="EMBL" id="NMC62127.1"/>
    </source>
</evidence>
<gene>
    <name evidence="11" type="ORF">GYA55_03070</name>
</gene>
<evidence type="ECO:0000256" key="9">
    <source>
        <dbReference type="RuleBase" id="RU365098"/>
    </source>
</evidence>
<evidence type="ECO:0000256" key="7">
    <source>
        <dbReference type="ARBA" id="ARBA00023004"/>
    </source>
</evidence>
<organism evidence="11 12">
    <name type="scientific">SAR324 cluster bacterium</name>
    <dbReference type="NCBI Taxonomy" id="2024889"/>
    <lineage>
        <taxon>Bacteria</taxon>
        <taxon>Deltaproteobacteria</taxon>
        <taxon>SAR324 cluster</taxon>
    </lineage>
</organism>
<dbReference type="InterPro" id="IPR017900">
    <property type="entry name" value="4Fe4S_Fe_S_CS"/>
</dbReference>
<evidence type="ECO:0000256" key="4">
    <source>
        <dbReference type="ARBA" id="ARBA00022485"/>
    </source>
</evidence>
<protein>
    <recommendedName>
        <fullName evidence="9">Ferredoxin</fullName>
    </recommendedName>
</protein>
<dbReference type="EMBL" id="JAAZON010000118">
    <property type="protein sequence ID" value="NMC62127.1"/>
    <property type="molecule type" value="Genomic_DNA"/>
</dbReference>
<evidence type="ECO:0000313" key="12">
    <source>
        <dbReference type="Proteomes" id="UP000524246"/>
    </source>
</evidence>
<dbReference type="InterPro" id="IPR050294">
    <property type="entry name" value="RnfB_subfamily"/>
</dbReference>
<keyword evidence="7 9" id="KW-0408">Iron</keyword>
<evidence type="ECO:0000256" key="3">
    <source>
        <dbReference type="ARBA" id="ARBA00022448"/>
    </source>
</evidence>
<feature type="domain" description="4Fe-4S ferredoxin-type" evidence="10">
    <location>
        <begin position="1"/>
        <end position="32"/>
    </location>
</feature>
<dbReference type="InterPro" id="IPR000813">
    <property type="entry name" value="7Fe_ferredoxin"/>
</dbReference>
<evidence type="ECO:0000256" key="8">
    <source>
        <dbReference type="ARBA" id="ARBA00023014"/>
    </source>
</evidence>
<reference evidence="11 12" key="1">
    <citation type="journal article" date="2020" name="Biotechnol. Biofuels">
        <title>New insights from the biogas microbiome by comprehensive genome-resolved metagenomics of nearly 1600 species originating from multiple anaerobic digesters.</title>
        <authorList>
            <person name="Campanaro S."/>
            <person name="Treu L."/>
            <person name="Rodriguez-R L.M."/>
            <person name="Kovalovszki A."/>
            <person name="Ziels R.M."/>
            <person name="Maus I."/>
            <person name="Zhu X."/>
            <person name="Kougias P.G."/>
            <person name="Basile A."/>
            <person name="Luo G."/>
            <person name="Schluter A."/>
            <person name="Konstantinidis K.T."/>
            <person name="Angelidaki I."/>
        </authorList>
    </citation>
    <scope>NUCLEOTIDE SEQUENCE [LARGE SCALE GENOMIC DNA]</scope>
    <source>
        <strain evidence="11">AS27yjCOA_65</strain>
    </source>
</reference>
<dbReference type="InterPro" id="IPR017896">
    <property type="entry name" value="4Fe4S_Fe-S-bd"/>
</dbReference>
<dbReference type="PANTHER" id="PTHR42859:SF2">
    <property type="entry name" value="FERREDOXIN"/>
    <property type="match status" value="1"/>
</dbReference>
<keyword evidence="6 9" id="KW-0249">Electron transport</keyword>
<comment type="function">
    <text evidence="9">Ferredoxins are iron-sulfur proteins that transfer electrons in a wide variety of metabolic reactions.</text>
</comment>
<evidence type="ECO:0000256" key="5">
    <source>
        <dbReference type="ARBA" id="ARBA00022723"/>
    </source>
</evidence>
<comment type="caution">
    <text evidence="11">The sequence shown here is derived from an EMBL/GenBank/DDBJ whole genome shotgun (WGS) entry which is preliminary data.</text>
</comment>
<comment type="cofactor">
    <cofactor evidence="2 9">
        <name>[4Fe-4S] cluster</name>
        <dbReference type="ChEBI" id="CHEBI:49883"/>
    </cofactor>
</comment>
<sequence length="109" mass="12277">MTYVITKACIGTKDRSCVEVCPVDCFYNIAKKEYNDKYGVEAKGDDYGMLMIDPDECIDCGACEAECPTGSIFQDSNVPDDLKEFIEYPEKELSQLSDEEKDNIRCTSK</sequence>
<keyword evidence="3 9" id="KW-0813">Transport</keyword>
<accession>A0A7X9IJH2</accession>
<dbReference type="GO" id="GO:0009055">
    <property type="term" value="F:electron transfer activity"/>
    <property type="evidence" value="ECO:0007669"/>
    <property type="project" value="UniProtKB-UniRule"/>
</dbReference>
<dbReference type="GO" id="GO:0046872">
    <property type="term" value="F:metal ion binding"/>
    <property type="evidence" value="ECO:0007669"/>
    <property type="project" value="UniProtKB-UniRule"/>
</dbReference>
<dbReference type="AlphaFoldDB" id="A0A7X9IJH2"/>
<comment type="cofactor">
    <cofactor evidence="1">
        <name>[3Fe-4S] cluster</name>
        <dbReference type="ChEBI" id="CHEBI:21137"/>
    </cofactor>
</comment>
<keyword evidence="8 9" id="KW-0411">Iron-sulfur</keyword>
<dbReference type="PANTHER" id="PTHR42859">
    <property type="entry name" value="OXIDOREDUCTASE"/>
    <property type="match status" value="1"/>
</dbReference>
<feature type="domain" description="4Fe-4S ferredoxin-type" evidence="10">
    <location>
        <begin position="48"/>
        <end position="77"/>
    </location>
</feature>
<keyword evidence="4 9" id="KW-0004">4Fe-4S</keyword>
<dbReference type="SUPFAM" id="SSF54862">
    <property type="entry name" value="4Fe-4S ferredoxins"/>
    <property type="match status" value="1"/>
</dbReference>
<dbReference type="PROSITE" id="PS51379">
    <property type="entry name" value="4FE4S_FER_2"/>
    <property type="match status" value="2"/>
</dbReference>
<dbReference type="PRINTS" id="PR00354">
    <property type="entry name" value="7FE8SFRDOXIN"/>
</dbReference>